<organism evidence="1 2">
    <name type="scientific">Paraburkholderia rhynchosiae</name>
    <dbReference type="NCBI Taxonomy" id="487049"/>
    <lineage>
        <taxon>Bacteria</taxon>
        <taxon>Pseudomonadati</taxon>
        <taxon>Pseudomonadota</taxon>
        <taxon>Betaproteobacteria</taxon>
        <taxon>Burkholderiales</taxon>
        <taxon>Burkholderiaceae</taxon>
        <taxon>Paraburkholderia</taxon>
    </lineage>
</organism>
<protein>
    <submittedName>
        <fullName evidence="1">Lactonase family protein</fullName>
    </submittedName>
</protein>
<keyword evidence="2" id="KW-1185">Reference proteome</keyword>
<comment type="caution">
    <text evidence="1">The sequence shown here is derived from an EMBL/GenBank/DDBJ whole genome shotgun (WGS) entry which is preliminary data.</text>
</comment>
<proteinExistence type="predicted"/>
<evidence type="ECO:0000313" key="1">
    <source>
        <dbReference type="EMBL" id="MFM0104712.1"/>
    </source>
</evidence>
<dbReference type="EMBL" id="JAQQDW010000025">
    <property type="protein sequence ID" value="MFM0104712.1"/>
    <property type="molecule type" value="Genomic_DNA"/>
</dbReference>
<accession>A0ACC7NB75</accession>
<evidence type="ECO:0000313" key="2">
    <source>
        <dbReference type="Proteomes" id="UP001629235"/>
    </source>
</evidence>
<gene>
    <name evidence="1" type="ORF">PQR01_14815</name>
</gene>
<name>A0ACC7NB75_9BURK</name>
<reference evidence="1 2" key="1">
    <citation type="journal article" date="2024" name="Chem. Sci.">
        <title>Discovery of megapolipeptins by genome mining of a Burkholderiales bacteria collection.</title>
        <authorList>
            <person name="Paulo B.S."/>
            <person name="Recchia M.J.J."/>
            <person name="Lee S."/>
            <person name="Fergusson C.H."/>
            <person name="Romanowski S.B."/>
            <person name="Hernandez A."/>
            <person name="Krull N."/>
            <person name="Liu D.Y."/>
            <person name="Cavanagh H."/>
            <person name="Bos A."/>
            <person name="Gray C.A."/>
            <person name="Murphy B.T."/>
            <person name="Linington R.G."/>
            <person name="Eustaquio A.S."/>
        </authorList>
    </citation>
    <scope>NUCLEOTIDE SEQUENCE [LARGE SCALE GENOMIC DNA]</scope>
    <source>
        <strain evidence="1 2">RL18-126-BIB-B</strain>
    </source>
</reference>
<sequence length="443" mass="47337">MLRRRRGAVPAVSSSASLTAPPSLLAFPACAADSTSWRARRSAPLCTAHSIIKGFMLMVSIVASHAYAQDSGPVPADGVYHMLIGTYTAGKSEGIYVYRFDTKTGAATRVSVAQTVNPSFLVVSRDRRFVYAVNELPGDNGPATQRGGISAFRFDAAQGQLTFLNKVSSDGNDPCYLSFSPDEKYLLTANYSVAADPGGSFAVFPLQGDGQVGTSVLTVHHEGGGPVKGRQDSSHVHSTVFSRDGQYLFTQDLGADKLYAYRYTPGDSHGPVTPTDWGYTQQKAGTGPRHLIFGADGKHAYLTSELAGTVSTLDYRDGKLTQVQSLSLTDPGFKGAVGAAAIHMSPDGRFVYASNRGDANEIVIFSVDPANGRLKKIGHQSSLGKSPREFAIDPSGNWLIVGNQNSDTVYVFKRDQQTGLLDPTPKQHFELGSPVDFKLVSPS</sequence>
<dbReference type="Proteomes" id="UP001629235">
    <property type="component" value="Unassembled WGS sequence"/>
</dbReference>